<dbReference type="InterPro" id="IPR020103">
    <property type="entry name" value="PsdUridine_synth_cat_dom_sf"/>
</dbReference>
<comment type="catalytic activity">
    <reaction evidence="1">
        <text>uridine(55) in tRNA = pseudouridine(55) in tRNA</text>
        <dbReference type="Rhea" id="RHEA:42532"/>
        <dbReference type="Rhea" id="RHEA-COMP:10101"/>
        <dbReference type="Rhea" id="RHEA-COMP:10102"/>
        <dbReference type="ChEBI" id="CHEBI:65314"/>
        <dbReference type="ChEBI" id="CHEBI:65315"/>
        <dbReference type="EC" id="5.4.99.25"/>
    </reaction>
</comment>
<comment type="similarity">
    <text evidence="2">Belongs to the pseudouridine synthase TruB family. Type 1 subfamily.</text>
</comment>
<dbReference type="Pfam" id="PF01509">
    <property type="entry name" value="TruB_N"/>
    <property type="match status" value="1"/>
</dbReference>
<dbReference type="PANTHER" id="PTHR13767">
    <property type="entry name" value="TRNA-PSEUDOURIDINE SYNTHASE"/>
    <property type="match status" value="1"/>
</dbReference>
<dbReference type="GO" id="GO:0006400">
    <property type="term" value="P:tRNA modification"/>
    <property type="evidence" value="ECO:0007669"/>
    <property type="project" value="TreeGrafter"/>
</dbReference>
<dbReference type="Gene3D" id="3.30.2350.10">
    <property type="entry name" value="Pseudouridine synthase"/>
    <property type="match status" value="1"/>
</dbReference>
<dbReference type="NCBIfam" id="TIGR00431">
    <property type="entry name" value="TruB"/>
    <property type="match status" value="1"/>
</dbReference>
<evidence type="ECO:0000313" key="8">
    <source>
        <dbReference type="Proteomes" id="UP000502118"/>
    </source>
</evidence>
<dbReference type="GO" id="GO:0160148">
    <property type="term" value="F:tRNA pseudouridine(55) synthase activity"/>
    <property type="evidence" value="ECO:0007669"/>
    <property type="project" value="UniProtKB-EC"/>
</dbReference>
<dbReference type="RefSeq" id="WP_171112446.1">
    <property type="nucleotide sequence ID" value="NZ_CP053097.1"/>
</dbReference>
<evidence type="ECO:0000313" key="7">
    <source>
        <dbReference type="EMBL" id="QJR43922.1"/>
    </source>
</evidence>
<dbReference type="GO" id="GO:1990481">
    <property type="term" value="P:mRNA pseudouridine synthesis"/>
    <property type="evidence" value="ECO:0007669"/>
    <property type="project" value="TreeGrafter"/>
</dbReference>
<dbReference type="SUPFAM" id="SSF55120">
    <property type="entry name" value="Pseudouridine synthase"/>
    <property type="match status" value="1"/>
</dbReference>
<evidence type="ECO:0000256" key="4">
    <source>
        <dbReference type="ARBA" id="ARBA00022694"/>
    </source>
</evidence>
<evidence type="ECO:0000256" key="5">
    <source>
        <dbReference type="ARBA" id="ARBA00023235"/>
    </source>
</evidence>
<dbReference type="Proteomes" id="UP000502118">
    <property type="component" value="Chromosome"/>
</dbReference>
<keyword evidence="4" id="KW-0819">tRNA processing</keyword>
<dbReference type="EC" id="5.4.99.25" evidence="3"/>
<evidence type="ECO:0000256" key="2">
    <source>
        <dbReference type="ARBA" id="ARBA00005642"/>
    </source>
</evidence>
<dbReference type="EMBL" id="CP053097">
    <property type="protein sequence ID" value="QJR43922.1"/>
    <property type="molecule type" value="Genomic_DNA"/>
</dbReference>
<dbReference type="KEGG" id="mmio:HLA92_00440"/>
<dbReference type="GO" id="GO:0003723">
    <property type="term" value="F:RNA binding"/>
    <property type="evidence" value="ECO:0007669"/>
    <property type="project" value="InterPro"/>
</dbReference>
<evidence type="ECO:0000256" key="3">
    <source>
        <dbReference type="ARBA" id="ARBA00012787"/>
    </source>
</evidence>
<accession>A0A6M4JFW7</accession>
<dbReference type="AlphaFoldDB" id="A0A6M4JFW7"/>
<reference evidence="7 8" key="1">
    <citation type="submission" date="2020-05" db="EMBL/GenBank/DDBJ databases">
        <title>Novel Mycoplasma species detected in Mirounga angustirostris (northern elephant seal) from the USA.</title>
        <authorList>
            <person name="Volokhov D.V."/>
        </authorList>
    </citation>
    <scope>NUCLEOTIDE SEQUENCE [LARGE SCALE GENOMIC DNA]</scope>
    <source>
        <strain evidence="7 8">Mirounga ES2806-NAS</strain>
    </source>
</reference>
<sequence length="285" mass="33282">MFYALNKKKFVSSFQMIREFQKNYQIKKIGHAGTLDPLAQGLLIVATDDDTKLLDYIINQDKEYVCTMQLWAFSPSYDSQELVTYLPQNKITLKDLEDAFNKIKQQTKQTPPNYSAKNINGIRAYKLARQNQDFVLKANDIKIYSLDIIEYNLETGVIKFKTKVSKGTYIRSIVHDLGIELKTDAIMIDLFRNAIGNISITENQDFYKIIDFYKLFGLFFYKINNTQLNILNKRQTISHDKKENGKRLITYNDTIVAIAEFLDNKVNIIKIFWPQVLKEIEKRDP</sequence>
<dbReference type="InterPro" id="IPR014780">
    <property type="entry name" value="tRNA_psdUridine_synth_TruB"/>
</dbReference>
<evidence type="ECO:0000259" key="6">
    <source>
        <dbReference type="Pfam" id="PF01509"/>
    </source>
</evidence>
<keyword evidence="5 7" id="KW-0413">Isomerase</keyword>
<keyword evidence="8" id="KW-1185">Reference proteome</keyword>
<feature type="domain" description="Pseudouridine synthase II N-terminal" evidence="6">
    <location>
        <begin position="22"/>
        <end position="170"/>
    </location>
</feature>
<gene>
    <name evidence="7" type="primary">truB</name>
    <name evidence="7" type="ORF">HLA92_00440</name>
</gene>
<proteinExistence type="inferred from homology"/>
<dbReference type="PANTHER" id="PTHR13767:SF2">
    <property type="entry name" value="PSEUDOURIDYLATE SYNTHASE TRUB1"/>
    <property type="match status" value="1"/>
</dbReference>
<protein>
    <recommendedName>
        <fullName evidence="3">tRNA pseudouridine(55) synthase</fullName>
        <ecNumber evidence="3">5.4.99.25</ecNumber>
    </recommendedName>
</protein>
<name>A0A6M4JFW7_9MOLU</name>
<organism evidence="7 8">
    <name type="scientific">Mycoplasma miroungirhinis</name>
    <dbReference type="NCBI Taxonomy" id="754516"/>
    <lineage>
        <taxon>Bacteria</taxon>
        <taxon>Bacillati</taxon>
        <taxon>Mycoplasmatota</taxon>
        <taxon>Mollicutes</taxon>
        <taxon>Mycoplasmataceae</taxon>
        <taxon>Mycoplasma</taxon>
    </lineage>
</organism>
<evidence type="ECO:0000256" key="1">
    <source>
        <dbReference type="ARBA" id="ARBA00000385"/>
    </source>
</evidence>
<dbReference type="InterPro" id="IPR002501">
    <property type="entry name" value="PsdUridine_synth_N"/>
</dbReference>